<evidence type="ECO:0000313" key="4">
    <source>
        <dbReference type="Proteomes" id="UP000242855"/>
    </source>
</evidence>
<dbReference type="AlphaFoldDB" id="A0A250E6V5"/>
<name>A0A250E6V5_9FLAO</name>
<accession>A0A250E6V5</accession>
<evidence type="ECO:0000256" key="1">
    <source>
        <dbReference type="SAM" id="SignalP"/>
    </source>
</evidence>
<sequence length="237" mass="27734">MKKLLCLFSFFMFAYTFSQSITPRFGLNVDQASYSSKEINYPGFTYNHRWIFPNHYFEFERLDYGNGKSYKMGYHIGANVEFPIFRFLGVESGVFYTTRGESIKGNAKESNSEIIRGTYTDRTNIHTIYTPLNLKFNFRVYNELYFNILLGCYMDIFLSGKRKFTIRSYSEEAKIPFGNDGYKRYGFSPTLGAGITYKSFVFRFTFDGWTNYASEAKTISTSSFTFSLGYKFDFKKK</sequence>
<feature type="chain" id="PRO_5012693367" description="Outer membrane protein beta-barrel domain-containing protein" evidence="1">
    <location>
        <begin position="19"/>
        <end position="237"/>
    </location>
</feature>
<feature type="signal peptide" evidence="1">
    <location>
        <begin position="1"/>
        <end position="18"/>
    </location>
</feature>
<evidence type="ECO:0000259" key="2">
    <source>
        <dbReference type="Pfam" id="PF13568"/>
    </source>
</evidence>
<dbReference type="RefSeq" id="WP_098029220.1">
    <property type="nucleotide sequence ID" value="NZ_CP022378.1"/>
</dbReference>
<dbReference type="GeneID" id="96781814"/>
<dbReference type="InterPro" id="IPR025665">
    <property type="entry name" value="Beta-barrel_OMP_2"/>
</dbReference>
<dbReference type="Pfam" id="PF13568">
    <property type="entry name" value="OMP_b-brl_2"/>
    <property type="match status" value="1"/>
</dbReference>
<gene>
    <name evidence="3" type="ORF">CGC48_08385</name>
</gene>
<protein>
    <recommendedName>
        <fullName evidence="2">Outer membrane protein beta-barrel domain-containing protein</fullName>
    </recommendedName>
</protein>
<dbReference type="Proteomes" id="UP000242855">
    <property type="component" value="Chromosome"/>
</dbReference>
<keyword evidence="1" id="KW-0732">Signal</keyword>
<dbReference type="KEGG" id="ccyn:CGC48_08385"/>
<evidence type="ECO:0000313" key="3">
    <source>
        <dbReference type="EMBL" id="ATA68643.1"/>
    </source>
</evidence>
<feature type="domain" description="Outer membrane protein beta-barrel" evidence="2">
    <location>
        <begin position="44"/>
        <end position="212"/>
    </location>
</feature>
<proteinExistence type="predicted"/>
<organism evidence="3 4">
    <name type="scientific">Capnocytophaga cynodegmi</name>
    <dbReference type="NCBI Taxonomy" id="28189"/>
    <lineage>
        <taxon>Bacteria</taxon>
        <taxon>Pseudomonadati</taxon>
        <taxon>Bacteroidota</taxon>
        <taxon>Flavobacteriia</taxon>
        <taxon>Flavobacteriales</taxon>
        <taxon>Flavobacteriaceae</taxon>
        <taxon>Capnocytophaga</taxon>
    </lineage>
</organism>
<reference evidence="3 4" key="1">
    <citation type="journal article" date="2017" name="Genome Announc.">
        <title>Twelve Complete Reference Genomes of Clinical Isolates in the Capnocytophaga Genus.</title>
        <authorList>
            <person name="Villarma A."/>
            <person name="Gulvik C.A."/>
            <person name="Rowe L.A."/>
            <person name="Sheth M."/>
            <person name="Juieng P."/>
            <person name="Nicholson A.C."/>
            <person name="Loparev V.N."/>
            <person name="McQuiston J.R."/>
        </authorList>
    </citation>
    <scope>NUCLEOTIDE SEQUENCE [LARGE SCALE GENOMIC DNA]</scope>
    <source>
        <strain evidence="3 4">G7591</strain>
    </source>
</reference>
<dbReference type="EMBL" id="CP022378">
    <property type="protein sequence ID" value="ATA68643.1"/>
    <property type="molecule type" value="Genomic_DNA"/>
</dbReference>